<dbReference type="RefSeq" id="XP_024867939.1">
    <property type="nucleotide sequence ID" value="XM_025012171.1"/>
</dbReference>
<organism evidence="5 7">
    <name type="scientific">Temnothorax curvispinosus</name>
    <dbReference type="NCBI Taxonomy" id="300111"/>
    <lineage>
        <taxon>Eukaryota</taxon>
        <taxon>Metazoa</taxon>
        <taxon>Ecdysozoa</taxon>
        <taxon>Arthropoda</taxon>
        <taxon>Hexapoda</taxon>
        <taxon>Insecta</taxon>
        <taxon>Pterygota</taxon>
        <taxon>Neoptera</taxon>
        <taxon>Endopterygota</taxon>
        <taxon>Hymenoptera</taxon>
        <taxon>Apocrita</taxon>
        <taxon>Aculeata</taxon>
        <taxon>Formicoidea</taxon>
        <taxon>Formicidae</taxon>
        <taxon>Myrmicinae</taxon>
        <taxon>Temnothorax</taxon>
    </lineage>
</organism>
<dbReference type="GeneID" id="112452110"/>
<evidence type="ECO:0000313" key="8">
    <source>
        <dbReference type="RefSeq" id="XP_024867939.1"/>
    </source>
</evidence>
<accession>A0A6J1PES3</accession>
<evidence type="ECO:0000256" key="3">
    <source>
        <dbReference type="ARBA" id="ARBA00022679"/>
    </source>
</evidence>
<evidence type="ECO:0000256" key="4">
    <source>
        <dbReference type="SAM" id="Phobius"/>
    </source>
</evidence>
<dbReference type="SUPFAM" id="SSF53756">
    <property type="entry name" value="UDP-Glycosyltransferase/glycogen phosphorylase"/>
    <property type="match status" value="1"/>
</dbReference>
<feature type="transmembrane region" description="Helical" evidence="4">
    <location>
        <begin position="16"/>
        <end position="38"/>
    </location>
</feature>
<keyword evidence="4" id="KW-1133">Transmembrane helix</keyword>
<reference evidence="6 7" key="1">
    <citation type="submission" date="2025-04" db="UniProtKB">
        <authorList>
            <consortium name="RefSeq"/>
        </authorList>
    </citation>
    <scope>IDENTIFICATION</scope>
    <source>
        <tissue evidence="6 7">Whole body</tissue>
    </source>
</reference>
<evidence type="ECO:0000256" key="1">
    <source>
        <dbReference type="ARBA" id="ARBA00009995"/>
    </source>
</evidence>
<evidence type="ECO:0000313" key="5">
    <source>
        <dbReference type="Proteomes" id="UP000504618"/>
    </source>
</evidence>
<proteinExistence type="inferred from homology"/>
<dbReference type="InterPro" id="IPR050271">
    <property type="entry name" value="UDP-glycosyltransferase"/>
</dbReference>
<name>A0A6J1PES3_9HYME</name>
<keyword evidence="4" id="KW-0812">Transmembrane</keyword>
<dbReference type="PROSITE" id="PS51257">
    <property type="entry name" value="PROKAR_LIPOPROTEIN"/>
    <property type="match status" value="1"/>
</dbReference>
<dbReference type="Pfam" id="PF00201">
    <property type="entry name" value="UDPGT"/>
    <property type="match status" value="1"/>
</dbReference>
<evidence type="ECO:0000313" key="6">
    <source>
        <dbReference type="RefSeq" id="XP_024867937.1"/>
    </source>
</evidence>
<keyword evidence="4" id="KW-0472">Membrane</keyword>
<feature type="transmembrane region" description="Helical" evidence="4">
    <location>
        <begin position="519"/>
        <end position="545"/>
    </location>
</feature>
<dbReference type="Proteomes" id="UP000504618">
    <property type="component" value="Unplaced"/>
</dbReference>
<dbReference type="RefSeq" id="XP_024867938.1">
    <property type="nucleotide sequence ID" value="XM_025012170.1"/>
</dbReference>
<dbReference type="CDD" id="cd03784">
    <property type="entry name" value="GT1_Gtf-like"/>
    <property type="match status" value="1"/>
</dbReference>
<dbReference type="InterPro" id="IPR002213">
    <property type="entry name" value="UDP_glucos_trans"/>
</dbReference>
<dbReference type="Gene3D" id="3.40.50.2000">
    <property type="entry name" value="Glycogen Phosphorylase B"/>
    <property type="match status" value="1"/>
</dbReference>
<dbReference type="AlphaFoldDB" id="A0A6J1PES3"/>
<evidence type="ECO:0000256" key="2">
    <source>
        <dbReference type="ARBA" id="ARBA00022676"/>
    </source>
</evidence>
<keyword evidence="3" id="KW-0808">Transferase</keyword>
<sequence length="562" mass="63657">MVSGIDRKITRETFTFVPTMTSCTILFHLVCCILMGLMTSSKPLSILLLQSLPSTSHHIWATNLVKGLLREGHQVHAVSTLKTKVEGKLAQNLTYAVFEGLMNSSDKYEDYGPAQWEKYNAFHMAYVTYQWAIYGCDRVIKTNAAKELLEMIKTVKFDVIVQDVTLHQCLYGLWKVAKGKPPIVGFIPLGAAPWLKDYIGGPSYSTVRPYASSDIAKPVGLWQRTWNTLYFIADDFMRHYYFLPIVQRLAEEYIGHSIQPLHEIEKDSINIVLINSYCAFEPGIPLPPNALETGGLHVQVVQPIVGDVVVTYSEDVRIFLDGAKTGVIVISLGTNLKWKTVELNKIKSIVLALSKLKQRVLWKLDAKAKVPFKIPENVMTVKWIPQREVLSHKNVKAFWAQGGLLSTQEAIWEGIPMIITPFFMDQKSNAEILVAKGVGIRLDFKILSTQSVLHAIEEIFYNKSYTKNMKRLSSEFRDRPLPPLDLAIWSIKHAARQPNGSLTTPLRSQSWVEQNLIDVYAFLVFTVFNLLIILLSVFFALKLLINFCYNRIVSKLSKSKQS</sequence>
<keyword evidence="2" id="KW-0328">Glycosyltransferase</keyword>
<gene>
    <name evidence="6 7 8" type="primary">LOC112452110</name>
</gene>
<comment type="similarity">
    <text evidence="1">Belongs to the UDP-glycosyltransferase family.</text>
</comment>
<dbReference type="PANTHER" id="PTHR48043">
    <property type="entry name" value="EG:EG0003.4 PROTEIN-RELATED"/>
    <property type="match status" value="1"/>
</dbReference>
<dbReference type="OrthoDB" id="5835829at2759"/>
<dbReference type="RefSeq" id="XP_024867937.1">
    <property type="nucleotide sequence ID" value="XM_025012169.1"/>
</dbReference>
<keyword evidence="5" id="KW-1185">Reference proteome</keyword>
<dbReference type="FunFam" id="3.40.50.2000:FF:000050">
    <property type="entry name" value="UDP-glucuronosyltransferase"/>
    <property type="match status" value="1"/>
</dbReference>
<dbReference type="PANTHER" id="PTHR48043:SF159">
    <property type="entry name" value="EG:EG0003.4 PROTEIN-RELATED"/>
    <property type="match status" value="1"/>
</dbReference>
<evidence type="ECO:0000313" key="7">
    <source>
        <dbReference type="RefSeq" id="XP_024867938.1"/>
    </source>
</evidence>
<protein>
    <submittedName>
        <fullName evidence="6 7">UDP-glucuronosyltransferase 2B1-like</fullName>
    </submittedName>
</protein>
<dbReference type="GO" id="GO:0008194">
    <property type="term" value="F:UDP-glycosyltransferase activity"/>
    <property type="evidence" value="ECO:0007669"/>
    <property type="project" value="InterPro"/>
</dbReference>